<dbReference type="Gene3D" id="3.30.565.10">
    <property type="entry name" value="Histidine kinase-like ATPase, C-terminal domain"/>
    <property type="match status" value="1"/>
</dbReference>
<dbReference type="SUPFAM" id="SSF47384">
    <property type="entry name" value="Homodimeric domain of signal transducing histidine kinase"/>
    <property type="match status" value="1"/>
</dbReference>
<evidence type="ECO:0000256" key="1">
    <source>
        <dbReference type="ARBA" id="ARBA00000085"/>
    </source>
</evidence>
<name>A0A378JHP3_9GAMM</name>
<keyword evidence="13" id="KW-1185">Reference proteome</keyword>
<dbReference type="InterPro" id="IPR036641">
    <property type="entry name" value="HPT_dom_sf"/>
</dbReference>
<feature type="domain" description="HPt" evidence="10">
    <location>
        <begin position="686"/>
        <end position="779"/>
    </location>
</feature>
<dbReference type="SMART" id="SM00448">
    <property type="entry name" value="REC"/>
    <property type="match status" value="1"/>
</dbReference>
<dbReference type="Pfam" id="PF00512">
    <property type="entry name" value="HisKA"/>
    <property type="match status" value="1"/>
</dbReference>
<evidence type="ECO:0000256" key="2">
    <source>
        <dbReference type="ARBA" id="ARBA00012438"/>
    </source>
</evidence>
<dbReference type="Gene3D" id="3.40.50.2300">
    <property type="match status" value="1"/>
</dbReference>
<feature type="modified residue" description="Phosphohistidine" evidence="5">
    <location>
        <position position="725"/>
    </location>
</feature>
<evidence type="ECO:0000256" key="5">
    <source>
        <dbReference type="PROSITE-ProRule" id="PRU00110"/>
    </source>
</evidence>
<dbReference type="SMART" id="SM00387">
    <property type="entry name" value="HATPase_c"/>
    <property type="match status" value="1"/>
</dbReference>
<evidence type="ECO:0000313" key="12">
    <source>
        <dbReference type="EMBL" id="STX46511.1"/>
    </source>
</evidence>
<dbReference type="CDD" id="cd17546">
    <property type="entry name" value="REC_hyHK_CKI1_RcsC-like"/>
    <property type="match status" value="1"/>
</dbReference>
<dbReference type="InterPro" id="IPR001789">
    <property type="entry name" value="Sig_transdc_resp-reg_receiver"/>
</dbReference>
<dbReference type="PANTHER" id="PTHR45339:SF5">
    <property type="entry name" value="HISTIDINE KINASE"/>
    <property type="match status" value="1"/>
</dbReference>
<dbReference type="SMART" id="SM00388">
    <property type="entry name" value="HisKA"/>
    <property type="match status" value="1"/>
</dbReference>
<dbReference type="GO" id="GO:0000155">
    <property type="term" value="F:phosphorelay sensor kinase activity"/>
    <property type="evidence" value="ECO:0007669"/>
    <property type="project" value="InterPro"/>
</dbReference>
<protein>
    <recommendedName>
        <fullName evidence="2">histidine kinase</fullName>
        <ecNumber evidence="2">2.7.13.3</ecNumber>
    </recommendedName>
</protein>
<dbReference type="EC" id="2.7.13.3" evidence="2"/>
<dbReference type="InterPro" id="IPR035965">
    <property type="entry name" value="PAS-like_dom_sf"/>
</dbReference>
<evidence type="ECO:0000313" key="14">
    <source>
        <dbReference type="Proteomes" id="UP000254476"/>
    </source>
</evidence>
<gene>
    <name evidence="12" type="primary">bvgS</name>
    <name evidence="11" type="ORF">Lgra_1355</name>
    <name evidence="12" type="ORF">NCTC12388_03277</name>
</gene>
<proteinExistence type="predicted"/>
<dbReference type="InterPro" id="IPR005467">
    <property type="entry name" value="His_kinase_dom"/>
</dbReference>
<keyword evidence="12" id="KW-0808">Transferase</keyword>
<keyword evidence="12" id="KW-0418">Kinase</keyword>
<evidence type="ECO:0000259" key="8">
    <source>
        <dbReference type="PROSITE" id="PS50110"/>
    </source>
</evidence>
<dbReference type="PANTHER" id="PTHR45339">
    <property type="entry name" value="HYBRID SIGNAL TRANSDUCTION HISTIDINE KINASE J"/>
    <property type="match status" value="1"/>
</dbReference>
<dbReference type="SUPFAM" id="SSF47226">
    <property type="entry name" value="Histidine-containing phosphotransfer domain, HPT domain"/>
    <property type="match status" value="1"/>
</dbReference>
<dbReference type="CDD" id="cd00088">
    <property type="entry name" value="HPT"/>
    <property type="match status" value="1"/>
</dbReference>
<evidence type="ECO:0000313" key="13">
    <source>
        <dbReference type="Proteomes" id="UP000054691"/>
    </source>
</evidence>
<dbReference type="SUPFAM" id="SSF55785">
    <property type="entry name" value="PYP-like sensor domain (PAS domain)"/>
    <property type="match status" value="1"/>
</dbReference>
<dbReference type="SUPFAM" id="SSF55874">
    <property type="entry name" value="ATPase domain of HSP90 chaperone/DNA topoisomerase II/histidine kinase"/>
    <property type="match status" value="1"/>
</dbReference>
<evidence type="ECO:0000256" key="3">
    <source>
        <dbReference type="ARBA" id="ARBA00022553"/>
    </source>
</evidence>
<dbReference type="EMBL" id="LNYE01000020">
    <property type="protein sequence ID" value="KTD11897.1"/>
    <property type="molecule type" value="Genomic_DNA"/>
</dbReference>
<dbReference type="PRINTS" id="PR00344">
    <property type="entry name" value="BCTRLSENSOR"/>
</dbReference>
<dbReference type="InterPro" id="IPR011006">
    <property type="entry name" value="CheY-like_superfamily"/>
</dbReference>
<dbReference type="PROSITE" id="PS50110">
    <property type="entry name" value="RESPONSE_REGULATORY"/>
    <property type="match status" value="1"/>
</dbReference>
<evidence type="ECO:0000259" key="7">
    <source>
        <dbReference type="PROSITE" id="PS50109"/>
    </source>
</evidence>
<dbReference type="PROSITE" id="PS50109">
    <property type="entry name" value="HIS_KIN"/>
    <property type="match status" value="1"/>
</dbReference>
<evidence type="ECO:0000256" key="6">
    <source>
        <dbReference type="PROSITE-ProRule" id="PRU00169"/>
    </source>
</evidence>
<comment type="catalytic activity">
    <reaction evidence="1">
        <text>ATP + protein L-histidine = ADP + protein N-phospho-L-histidine.</text>
        <dbReference type="EC" id="2.7.13.3"/>
    </reaction>
</comment>
<sequence length="787" mass="89176">MKFSKKEISSFGKLYDLSKTALIAVNEKLVIKYLNSCARKLLYITKNISVIDKPLFHTLLHANLAHIINRNGTIRCVWNDTDNGVLQKWEKISVSVEKEQWYLYLCHSIANEDKNKLVSVQSQNTSYLNSIIENLPQLVYWKDRNGVYQGGNKYAAQSLNLNNTSEIKGKTDDDFGWSEERIKSLRDIDNLIIQTGVSCVVEDAIPINGLVKIYLTSKTPLRNEHGEIMGVLGISTDISEQKKLEEDLRKATIAAEAANTAKTEFIANMSHDIRTPLTGVIGLSEILEQTLQSPEEKEKAHLLHDSGEELLHMLNQVLDDVRAERLDEQDIHEESFDLYQCIEELIRLETPATALKHLQLKSDIASNVPRYIISDRNKIHRILLNLLGNAIKFTQSGQITLGIECLHRSDTHAHLKFNVSDTGIGIPEEIQEHIFNRFFKVSSSYKGLYDGHGLGLHIAQSYIALLGGHITVTSKEGIGSTFHFDLKCALGQQKDNVKTDLHTPLLFTQSPQRTIHILIVEDNQIALKTIEMFLSQKGYTFTSVTNAEEARVVYQKQPFDLMITDIGLPGLSGVELTTLIRKQELDTGASPLPIIGLTGHIHESAYKECLHAGMNEILSKPPPIEVLHTLIQQLTLPPVAQSIEILNNTSSFNFGIGLPNSEEELFQLKHFATFDETFALQQTKDKTLLVTLLQTYLSQEMQHDIVLLQQAYAQKDWKKIDDLVHKIKGGVTYLGAQRMRYACQYLECYYKAGHRDLLDKLYYQLMHVNEQTNNELRLWLENNSDSY</sequence>
<dbReference type="Proteomes" id="UP000054691">
    <property type="component" value="Unassembled WGS sequence"/>
</dbReference>
<dbReference type="Pfam" id="PF01627">
    <property type="entry name" value="Hpt"/>
    <property type="match status" value="1"/>
</dbReference>
<dbReference type="STRING" id="45066.Lgra_1355"/>
<dbReference type="RefSeq" id="WP_058498499.1">
    <property type="nucleotide sequence ID" value="NZ_CAAAHW010000010.1"/>
</dbReference>
<dbReference type="OrthoDB" id="9770795at2"/>
<dbReference type="Proteomes" id="UP000254476">
    <property type="component" value="Unassembled WGS sequence"/>
</dbReference>
<dbReference type="Pfam" id="PF00072">
    <property type="entry name" value="Response_reg"/>
    <property type="match status" value="1"/>
</dbReference>
<dbReference type="InterPro" id="IPR000700">
    <property type="entry name" value="PAS-assoc_C"/>
</dbReference>
<dbReference type="GO" id="GO:0005886">
    <property type="term" value="C:plasma membrane"/>
    <property type="evidence" value="ECO:0007669"/>
    <property type="project" value="UniProtKB-SubCell"/>
</dbReference>
<dbReference type="InterPro" id="IPR003661">
    <property type="entry name" value="HisK_dim/P_dom"/>
</dbReference>
<dbReference type="InterPro" id="IPR000014">
    <property type="entry name" value="PAS"/>
</dbReference>
<dbReference type="InterPro" id="IPR036097">
    <property type="entry name" value="HisK_dim/P_sf"/>
</dbReference>
<evidence type="ECO:0000259" key="10">
    <source>
        <dbReference type="PROSITE" id="PS50894"/>
    </source>
</evidence>
<evidence type="ECO:0000259" key="9">
    <source>
        <dbReference type="PROSITE" id="PS50113"/>
    </source>
</evidence>
<keyword evidence="4" id="KW-0902">Two-component regulatory system</keyword>
<dbReference type="CDD" id="cd16922">
    <property type="entry name" value="HATPase_EvgS-ArcB-TorS-like"/>
    <property type="match status" value="1"/>
</dbReference>
<evidence type="ECO:0000313" key="11">
    <source>
        <dbReference type="EMBL" id="KTD11897.1"/>
    </source>
</evidence>
<dbReference type="InterPro" id="IPR036890">
    <property type="entry name" value="HATPase_C_sf"/>
</dbReference>
<reference evidence="12 14" key="2">
    <citation type="submission" date="2018-06" db="EMBL/GenBank/DDBJ databases">
        <authorList>
            <consortium name="Pathogen Informatics"/>
            <person name="Doyle S."/>
        </authorList>
    </citation>
    <scope>NUCLEOTIDE SEQUENCE [LARGE SCALE GENOMIC DNA]</scope>
    <source>
        <strain evidence="12 14">NCTC12388</strain>
    </source>
</reference>
<feature type="domain" description="Histidine kinase" evidence="7">
    <location>
        <begin position="268"/>
        <end position="490"/>
    </location>
</feature>
<dbReference type="Gene3D" id="1.10.287.130">
    <property type="match status" value="1"/>
</dbReference>
<dbReference type="InterPro" id="IPR013656">
    <property type="entry name" value="PAS_4"/>
</dbReference>
<dbReference type="PROSITE" id="PS50894">
    <property type="entry name" value="HPT"/>
    <property type="match status" value="1"/>
</dbReference>
<dbReference type="SUPFAM" id="SSF52172">
    <property type="entry name" value="CheY-like"/>
    <property type="match status" value="1"/>
</dbReference>
<dbReference type="Gene3D" id="1.20.120.160">
    <property type="entry name" value="HPT domain"/>
    <property type="match status" value="1"/>
</dbReference>
<feature type="domain" description="PAC" evidence="9">
    <location>
        <begin position="186"/>
        <end position="250"/>
    </location>
</feature>
<accession>A0A378JHP3</accession>
<dbReference type="AlphaFoldDB" id="A0A378JHP3"/>
<evidence type="ECO:0000256" key="4">
    <source>
        <dbReference type="ARBA" id="ARBA00023012"/>
    </source>
</evidence>
<dbReference type="Pfam" id="PF02518">
    <property type="entry name" value="HATPase_c"/>
    <property type="match status" value="1"/>
</dbReference>
<dbReference type="InterPro" id="IPR003594">
    <property type="entry name" value="HATPase_dom"/>
</dbReference>
<dbReference type="EMBL" id="UGOB01000001">
    <property type="protein sequence ID" value="STX46511.1"/>
    <property type="molecule type" value="Genomic_DNA"/>
</dbReference>
<feature type="modified residue" description="4-aspartylphosphate" evidence="6">
    <location>
        <position position="565"/>
    </location>
</feature>
<dbReference type="GO" id="GO:0005524">
    <property type="term" value="F:ATP binding"/>
    <property type="evidence" value="ECO:0007669"/>
    <property type="project" value="UniProtKB-KW"/>
</dbReference>
<dbReference type="Pfam" id="PF08448">
    <property type="entry name" value="PAS_4"/>
    <property type="match status" value="1"/>
</dbReference>
<dbReference type="Gene3D" id="3.30.450.20">
    <property type="entry name" value="PAS domain"/>
    <property type="match status" value="1"/>
</dbReference>
<feature type="domain" description="Response regulatory" evidence="8">
    <location>
        <begin position="516"/>
        <end position="635"/>
    </location>
</feature>
<reference evidence="11 13" key="1">
    <citation type="submission" date="2015-11" db="EMBL/GenBank/DDBJ databases">
        <title>Genomic analysis of 38 Legionella species identifies large and diverse effector repertoires.</title>
        <authorList>
            <person name="Burstein D."/>
            <person name="Amaro F."/>
            <person name="Zusman T."/>
            <person name="Lifshitz Z."/>
            <person name="Cohen O."/>
            <person name="Gilbert J.A."/>
            <person name="Pupko T."/>
            <person name="Shuman H.A."/>
            <person name="Segal G."/>
        </authorList>
    </citation>
    <scope>NUCLEOTIDE SEQUENCE [LARGE SCALE GENOMIC DNA]</scope>
    <source>
        <strain evidence="11 13">Lyon 8420412</strain>
    </source>
</reference>
<dbReference type="InterPro" id="IPR008207">
    <property type="entry name" value="Sig_transdc_His_kin_Hpt_dom"/>
</dbReference>
<dbReference type="CDD" id="cd00082">
    <property type="entry name" value="HisKA"/>
    <property type="match status" value="1"/>
</dbReference>
<keyword evidence="3 6" id="KW-0597">Phosphoprotein</keyword>
<dbReference type="InterPro" id="IPR004358">
    <property type="entry name" value="Sig_transdc_His_kin-like_C"/>
</dbReference>
<dbReference type="PROSITE" id="PS50113">
    <property type="entry name" value="PAC"/>
    <property type="match status" value="1"/>
</dbReference>
<dbReference type="NCBIfam" id="TIGR00229">
    <property type="entry name" value="sensory_box"/>
    <property type="match status" value="1"/>
</dbReference>
<organism evidence="12 14">
    <name type="scientific">Legionella gratiana</name>
    <dbReference type="NCBI Taxonomy" id="45066"/>
    <lineage>
        <taxon>Bacteria</taxon>
        <taxon>Pseudomonadati</taxon>
        <taxon>Pseudomonadota</taxon>
        <taxon>Gammaproteobacteria</taxon>
        <taxon>Legionellales</taxon>
        <taxon>Legionellaceae</taxon>
        <taxon>Legionella</taxon>
    </lineage>
</organism>
<dbReference type="FunFam" id="3.30.565.10:FF:000010">
    <property type="entry name" value="Sensor histidine kinase RcsC"/>
    <property type="match status" value="1"/>
</dbReference>